<dbReference type="PANTHER" id="PTHR43775">
    <property type="entry name" value="FATTY ACID SYNTHASE"/>
    <property type="match status" value="1"/>
</dbReference>
<dbReference type="PROSITE" id="PS52004">
    <property type="entry name" value="KS3_2"/>
    <property type="match status" value="1"/>
</dbReference>
<evidence type="ECO:0000313" key="6">
    <source>
        <dbReference type="EMBL" id="PFH63072.1"/>
    </source>
</evidence>
<dbReference type="STRING" id="268505.A0A2A9PRG6"/>
<dbReference type="GO" id="GO:0044550">
    <property type="term" value="P:secondary metabolite biosynthetic process"/>
    <property type="evidence" value="ECO:0007669"/>
    <property type="project" value="TreeGrafter"/>
</dbReference>
<reference evidence="6 7" key="2">
    <citation type="journal article" date="2017" name="Sci. Rep.">
        <title>Ant-infecting Ophiocordyceps genomes reveal a high diversity of potential behavioral manipulation genes and a possible major role for enterotoxins.</title>
        <authorList>
            <person name="de Bekker C."/>
            <person name="Ohm R.A."/>
            <person name="Evans H.C."/>
            <person name="Brachmann A."/>
            <person name="Hughes D.P."/>
        </authorList>
    </citation>
    <scope>NUCLEOTIDE SEQUENCE [LARGE SCALE GENOMIC DNA]</scope>
    <source>
        <strain evidence="6 7">SC16a</strain>
    </source>
</reference>
<dbReference type="InterPro" id="IPR016039">
    <property type="entry name" value="Thiolase-like"/>
</dbReference>
<dbReference type="GO" id="GO:0004312">
    <property type="term" value="F:fatty acid synthase activity"/>
    <property type="evidence" value="ECO:0007669"/>
    <property type="project" value="TreeGrafter"/>
</dbReference>
<dbReference type="SMART" id="SM00825">
    <property type="entry name" value="PKS_KS"/>
    <property type="match status" value="1"/>
</dbReference>
<evidence type="ECO:0000313" key="7">
    <source>
        <dbReference type="Proteomes" id="UP000037136"/>
    </source>
</evidence>
<evidence type="ECO:0000256" key="3">
    <source>
        <dbReference type="ARBA" id="ARBA00022679"/>
    </source>
</evidence>
<dbReference type="PANTHER" id="PTHR43775:SF49">
    <property type="entry name" value="SYNTHASE, PUTATIVE (JCVI)-RELATED"/>
    <property type="match status" value="1"/>
</dbReference>
<dbReference type="AlphaFoldDB" id="A0A2A9PRG6"/>
<sequence>MSQSSFPPIAIVGMGLRLPGDVSTPEDFWKLIVNKQDGRCRVPPDRYNVDGFYDKDAKPNQHVLASDHSYFIKHANLKAFDASFFSMGLSEIEILDPQQRLLLEVVWECMENAGQTNWHGKKTGVFVGHFGDDHHESSFSDTQVYNMSRITCCLSFALSNRLSFEYGLTGPRYV</sequence>
<evidence type="ECO:0000256" key="4">
    <source>
        <dbReference type="ARBA" id="ARBA00023268"/>
    </source>
</evidence>
<keyword evidence="4" id="KW-0511">Multifunctional enzyme</keyword>
<evidence type="ECO:0000256" key="2">
    <source>
        <dbReference type="ARBA" id="ARBA00022553"/>
    </source>
</evidence>
<dbReference type="OrthoDB" id="329835at2759"/>
<feature type="domain" description="Ketosynthase family 3 (KS3)" evidence="5">
    <location>
        <begin position="6"/>
        <end position="174"/>
    </location>
</feature>
<dbReference type="InterPro" id="IPR050091">
    <property type="entry name" value="PKS_NRPS_Biosynth_Enz"/>
</dbReference>
<dbReference type="Proteomes" id="UP000037136">
    <property type="component" value="Unassembled WGS sequence"/>
</dbReference>
<reference evidence="6 7" key="1">
    <citation type="journal article" date="2015" name="BMC Genomics">
        <title>Gene expression during zombie ant biting behavior reflects the complexity underlying fungal parasitic behavioral manipulation.</title>
        <authorList>
            <person name="de Bekker C."/>
            <person name="Ohm R.A."/>
            <person name="Loreto R.G."/>
            <person name="Sebastian A."/>
            <person name="Albert I."/>
            <person name="Merrow M."/>
            <person name="Brachmann A."/>
            <person name="Hughes D.P."/>
        </authorList>
    </citation>
    <scope>NUCLEOTIDE SEQUENCE [LARGE SCALE GENOMIC DNA]</scope>
    <source>
        <strain evidence="6 7">SC16a</strain>
    </source>
</reference>
<keyword evidence="3" id="KW-0808">Transferase</keyword>
<dbReference type="InterPro" id="IPR020841">
    <property type="entry name" value="PKS_Beta-ketoAc_synthase_dom"/>
</dbReference>
<name>A0A2A9PRG6_OPHUN</name>
<dbReference type="InterPro" id="IPR014030">
    <property type="entry name" value="Ketoacyl_synth_N"/>
</dbReference>
<dbReference type="EMBL" id="LAZP02000009">
    <property type="protein sequence ID" value="PFH63072.1"/>
    <property type="molecule type" value="Genomic_DNA"/>
</dbReference>
<protein>
    <recommendedName>
        <fullName evidence="5">Ketosynthase family 3 (KS3) domain-containing protein</fullName>
    </recommendedName>
</protein>
<comment type="caution">
    <text evidence="6">The sequence shown here is derived from an EMBL/GenBank/DDBJ whole genome shotgun (WGS) entry which is preliminary data.</text>
</comment>
<dbReference type="Pfam" id="PF00109">
    <property type="entry name" value="ketoacyl-synt"/>
    <property type="match status" value="1"/>
</dbReference>
<dbReference type="CDD" id="cd00833">
    <property type="entry name" value="PKS"/>
    <property type="match status" value="1"/>
</dbReference>
<keyword evidence="2" id="KW-0597">Phosphoprotein</keyword>
<evidence type="ECO:0000259" key="5">
    <source>
        <dbReference type="PROSITE" id="PS52004"/>
    </source>
</evidence>
<gene>
    <name evidence="6" type="ORF">XA68_18209</name>
</gene>
<keyword evidence="1" id="KW-0596">Phosphopantetheine</keyword>
<dbReference type="Gene3D" id="3.40.47.10">
    <property type="match status" value="1"/>
</dbReference>
<proteinExistence type="predicted"/>
<organism evidence="6 7">
    <name type="scientific">Ophiocordyceps unilateralis</name>
    <name type="common">Zombie-ant fungus</name>
    <name type="synonym">Torrubia unilateralis</name>
    <dbReference type="NCBI Taxonomy" id="268505"/>
    <lineage>
        <taxon>Eukaryota</taxon>
        <taxon>Fungi</taxon>
        <taxon>Dikarya</taxon>
        <taxon>Ascomycota</taxon>
        <taxon>Pezizomycotina</taxon>
        <taxon>Sordariomycetes</taxon>
        <taxon>Hypocreomycetidae</taxon>
        <taxon>Hypocreales</taxon>
        <taxon>Ophiocordycipitaceae</taxon>
        <taxon>Ophiocordyceps</taxon>
    </lineage>
</organism>
<dbReference type="SUPFAM" id="SSF53901">
    <property type="entry name" value="Thiolase-like"/>
    <property type="match status" value="1"/>
</dbReference>
<accession>A0A2A9PRG6</accession>
<dbReference type="GO" id="GO:0006633">
    <property type="term" value="P:fatty acid biosynthetic process"/>
    <property type="evidence" value="ECO:0007669"/>
    <property type="project" value="TreeGrafter"/>
</dbReference>
<evidence type="ECO:0000256" key="1">
    <source>
        <dbReference type="ARBA" id="ARBA00022450"/>
    </source>
</evidence>
<keyword evidence="7" id="KW-1185">Reference proteome</keyword>